<dbReference type="PANTHER" id="PTHR10920">
    <property type="entry name" value="RIBOSOMAL RNA METHYLTRANSFERASE"/>
    <property type="match status" value="1"/>
</dbReference>
<comment type="similarity">
    <text evidence="11">Belongs to the class I-like SAM-binding methyltransferase superfamily. RNA methyltransferase RlmE family.</text>
</comment>
<organism evidence="14 15">
    <name type="scientific">Ruminobacter amylophilus</name>
    <dbReference type="NCBI Taxonomy" id="867"/>
    <lineage>
        <taxon>Bacteria</taxon>
        <taxon>Pseudomonadati</taxon>
        <taxon>Pseudomonadota</taxon>
        <taxon>Gammaproteobacteria</taxon>
        <taxon>Aeromonadales</taxon>
        <taxon>Succinivibrionaceae</taxon>
        <taxon>Ruminobacter</taxon>
    </lineage>
</organism>
<reference evidence="14 15" key="1">
    <citation type="submission" date="2016-10" db="EMBL/GenBank/DDBJ databases">
        <authorList>
            <person name="Varghese N."/>
            <person name="Submissions S."/>
        </authorList>
    </citation>
    <scope>NUCLEOTIDE SEQUENCE [LARGE SCALE GENOMIC DNA]</scope>
    <source>
        <strain evidence="14 15">DSM 1361</strain>
    </source>
</reference>
<evidence type="ECO:0000256" key="12">
    <source>
        <dbReference type="PIRSR" id="PIRSR005461-1"/>
    </source>
</evidence>
<protein>
    <recommendedName>
        <fullName evidence="7 11">Ribosomal RNA large subunit methyltransferase E</fullName>
        <ecNumber evidence="6 11">2.1.1.166</ecNumber>
    </recommendedName>
    <alternativeName>
        <fullName evidence="9 11">23S rRNA Um2552 methyltransferase</fullName>
    </alternativeName>
    <alternativeName>
        <fullName evidence="8 11">rRNA (uridine-2'-O-)-methyltransferase</fullName>
    </alternativeName>
</protein>
<name>A0A662ZHS3_9GAMM</name>
<dbReference type="PANTHER" id="PTHR10920:SF18">
    <property type="entry name" value="RRNA METHYLTRANSFERASE 2, MITOCHONDRIAL"/>
    <property type="match status" value="1"/>
</dbReference>
<dbReference type="GO" id="GO:0005737">
    <property type="term" value="C:cytoplasm"/>
    <property type="evidence" value="ECO:0007669"/>
    <property type="project" value="UniProtKB-SubCell"/>
</dbReference>
<dbReference type="CDD" id="cd02440">
    <property type="entry name" value="AdoMet_MTases"/>
    <property type="match status" value="1"/>
</dbReference>
<gene>
    <name evidence="11" type="primary">rlmE</name>
    <name evidence="11" type="synonym">ftsJ</name>
    <name evidence="11" type="synonym">rrmJ</name>
    <name evidence="14" type="ORF">SAMN02910344_01424</name>
</gene>
<dbReference type="PIRSF" id="PIRSF005461">
    <property type="entry name" value="23S_rRNA_mtase"/>
    <property type="match status" value="1"/>
</dbReference>
<comment type="function">
    <text evidence="5 11">Specifically methylates the uridine in position 2552 of 23S rRNA at the 2'-O position of the ribose in the fully assembled 50S ribosomal subunit.</text>
</comment>
<dbReference type="Pfam" id="PF01728">
    <property type="entry name" value="FtsJ"/>
    <property type="match status" value="1"/>
</dbReference>
<evidence type="ECO:0000313" key="14">
    <source>
        <dbReference type="EMBL" id="SFP45337.1"/>
    </source>
</evidence>
<sequence>MTKKKRTASQTRWLKEHFDDVYVQEAHKKGLRSRASFKIEEIQGRDRIIREGYKVVDLGAAPGGWSQYAIGCVGEHGRVVACDILPMTPINGVDFLCGDFREQEVLDKLLEIVGDDKVDVILSDMAPNMSGNINVDQPRAMYLVELAYDMCRRILRTGGSFVVKVFNGEGTEDYLKLLRRSFKEVKVRKPDASRLRSREVYYVGLGFKGSEVEDQDIFR</sequence>
<feature type="domain" description="Ribosomal RNA methyltransferase FtsJ" evidence="13">
    <location>
        <begin position="32"/>
        <end position="207"/>
    </location>
</feature>
<evidence type="ECO:0000259" key="13">
    <source>
        <dbReference type="Pfam" id="PF01728"/>
    </source>
</evidence>
<keyword evidence="3 11" id="KW-0808">Transferase</keyword>
<evidence type="ECO:0000256" key="5">
    <source>
        <dbReference type="ARBA" id="ARBA00037569"/>
    </source>
</evidence>
<dbReference type="NCBIfam" id="NF008390">
    <property type="entry name" value="PRK11188.1"/>
    <property type="match status" value="1"/>
</dbReference>
<dbReference type="Gene3D" id="3.40.50.150">
    <property type="entry name" value="Vaccinia Virus protein VP39"/>
    <property type="match status" value="1"/>
</dbReference>
<feature type="active site" description="Proton acceptor" evidence="11 12">
    <location>
        <position position="164"/>
    </location>
</feature>
<dbReference type="InterPro" id="IPR029063">
    <property type="entry name" value="SAM-dependent_MTases_sf"/>
</dbReference>
<dbReference type="GO" id="GO:0008650">
    <property type="term" value="F:rRNA (uridine-2'-O-)-methyltransferase activity"/>
    <property type="evidence" value="ECO:0007669"/>
    <property type="project" value="UniProtKB-UniRule"/>
</dbReference>
<feature type="binding site" evidence="11">
    <location>
        <position position="65"/>
    </location>
    <ligand>
        <name>S-adenosyl-L-methionine</name>
        <dbReference type="ChEBI" id="CHEBI:59789"/>
    </ligand>
</feature>
<evidence type="ECO:0000256" key="2">
    <source>
        <dbReference type="ARBA" id="ARBA00022603"/>
    </source>
</evidence>
<keyword evidence="1 11" id="KW-0698">rRNA processing</keyword>
<dbReference type="EC" id="2.1.1.166" evidence="6 11"/>
<dbReference type="EMBL" id="FOXF01000025">
    <property type="protein sequence ID" value="SFP45337.1"/>
    <property type="molecule type" value="Genomic_DNA"/>
</dbReference>
<evidence type="ECO:0000256" key="6">
    <source>
        <dbReference type="ARBA" id="ARBA00038861"/>
    </source>
</evidence>
<accession>A0A662ZHS3</accession>
<feature type="binding site" evidence="11">
    <location>
        <position position="124"/>
    </location>
    <ligand>
        <name>S-adenosyl-L-methionine</name>
        <dbReference type="ChEBI" id="CHEBI:59789"/>
    </ligand>
</feature>
<evidence type="ECO:0000256" key="10">
    <source>
        <dbReference type="ARBA" id="ARBA00048970"/>
    </source>
</evidence>
<comment type="subcellular location">
    <subcellularLocation>
        <location evidence="11">Cytoplasm</location>
    </subcellularLocation>
</comment>
<keyword evidence="11" id="KW-0963">Cytoplasm</keyword>
<dbReference type="InterPro" id="IPR015507">
    <property type="entry name" value="rRNA-MeTfrase_E"/>
</dbReference>
<evidence type="ECO:0000256" key="1">
    <source>
        <dbReference type="ARBA" id="ARBA00022552"/>
    </source>
</evidence>
<evidence type="ECO:0000256" key="8">
    <source>
        <dbReference type="ARBA" id="ARBA00041995"/>
    </source>
</evidence>
<dbReference type="AlphaFoldDB" id="A0A662ZHS3"/>
<dbReference type="Proteomes" id="UP000243745">
    <property type="component" value="Unassembled WGS sequence"/>
</dbReference>
<evidence type="ECO:0000256" key="11">
    <source>
        <dbReference type="HAMAP-Rule" id="MF_01547"/>
    </source>
</evidence>
<dbReference type="SUPFAM" id="SSF53335">
    <property type="entry name" value="S-adenosyl-L-methionine-dependent methyltransferases"/>
    <property type="match status" value="1"/>
</dbReference>
<dbReference type="InterPro" id="IPR050082">
    <property type="entry name" value="RNA_methyltr_RlmE"/>
</dbReference>
<dbReference type="OrthoDB" id="9790080at2"/>
<evidence type="ECO:0000256" key="3">
    <source>
        <dbReference type="ARBA" id="ARBA00022679"/>
    </source>
</evidence>
<evidence type="ECO:0000313" key="15">
    <source>
        <dbReference type="Proteomes" id="UP000243745"/>
    </source>
</evidence>
<keyword evidence="15" id="KW-1185">Reference proteome</keyword>
<keyword evidence="4 11" id="KW-0949">S-adenosyl-L-methionine</keyword>
<keyword evidence="2 11" id="KW-0489">Methyltransferase</keyword>
<comment type="catalytic activity">
    <reaction evidence="10 11">
        <text>uridine(2552) in 23S rRNA + S-adenosyl-L-methionine = 2'-O-methyluridine(2552) in 23S rRNA + S-adenosyl-L-homocysteine + H(+)</text>
        <dbReference type="Rhea" id="RHEA:42720"/>
        <dbReference type="Rhea" id="RHEA-COMP:10202"/>
        <dbReference type="Rhea" id="RHEA-COMP:10203"/>
        <dbReference type="ChEBI" id="CHEBI:15378"/>
        <dbReference type="ChEBI" id="CHEBI:57856"/>
        <dbReference type="ChEBI" id="CHEBI:59789"/>
        <dbReference type="ChEBI" id="CHEBI:65315"/>
        <dbReference type="ChEBI" id="CHEBI:74478"/>
        <dbReference type="EC" id="2.1.1.166"/>
    </reaction>
</comment>
<evidence type="ECO:0000256" key="7">
    <source>
        <dbReference type="ARBA" id="ARBA00041129"/>
    </source>
</evidence>
<evidence type="ECO:0000256" key="9">
    <source>
        <dbReference type="ARBA" id="ARBA00042745"/>
    </source>
</evidence>
<dbReference type="FunFam" id="3.40.50.150:FF:000005">
    <property type="entry name" value="Ribosomal RNA large subunit methyltransferase E"/>
    <property type="match status" value="1"/>
</dbReference>
<dbReference type="InterPro" id="IPR002877">
    <property type="entry name" value="RNA_MeTrfase_FtsJ_dom"/>
</dbReference>
<feature type="binding site" evidence="11">
    <location>
        <position position="83"/>
    </location>
    <ligand>
        <name>S-adenosyl-L-methionine</name>
        <dbReference type="ChEBI" id="CHEBI:59789"/>
    </ligand>
</feature>
<dbReference type="HAMAP" id="MF_01547">
    <property type="entry name" value="RNA_methyltr_E"/>
    <property type="match status" value="1"/>
</dbReference>
<feature type="binding site" evidence="11">
    <location>
        <position position="63"/>
    </location>
    <ligand>
        <name>S-adenosyl-L-methionine</name>
        <dbReference type="ChEBI" id="CHEBI:59789"/>
    </ligand>
</feature>
<dbReference type="RefSeq" id="WP_093142367.1">
    <property type="nucleotide sequence ID" value="NZ_FOXF01000025.1"/>
</dbReference>
<feature type="binding site" evidence="11">
    <location>
        <position position="99"/>
    </location>
    <ligand>
        <name>S-adenosyl-L-methionine</name>
        <dbReference type="ChEBI" id="CHEBI:59789"/>
    </ligand>
</feature>
<proteinExistence type="inferred from homology"/>
<evidence type="ECO:0000256" key="4">
    <source>
        <dbReference type="ARBA" id="ARBA00022691"/>
    </source>
</evidence>